<dbReference type="PANTHER" id="PTHR11802:SF113">
    <property type="entry name" value="SERINE CARBOXYPEPTIDASE CTSA-4.1"/>
    <property type="match status" value="1"/>
</dbReference>
<comment type="caution">
    <text evidence="8">The sequence shown here is derived from an EMBL/GenBank/DDBJ whole genome shotgun (WGS) entry which is preliminary data.</text>
</comment>
<keyword evidence="9" id="KW-1185">Reference proteome</keyword>
<dbReference type="Gene3D" id="3.40.50.1820">
    <property type="entry name" value="alpha/beta hydrolase"/>
    <property type="match status" value="1"/>
</dbReference>
<evidence type="ECO:0000313" key="8">
    <source>
        <dbReference type="EMBL" id="KZL63991.1"/>
    </source>
</evidence>
<keyword evidence="4" id="KW-0645">Protease</keyword>
<keyword evidence="6" id="KW-0325">Glycoprotein</keyword>
<accession>A0A166LW18</accession>
<dbReference type="PRINTS" id="PR00724">
    <property type="entry name" value="CRBOXYPTASEC"/>
</dbReference>
<evidence type="ECO:0000256" key="5">
    <source>
        <dbReference type="ARBA" id="ARBA00022801"/>
    </source>
</evidence>
<dbReference type="Proteomes" id="UP000076552">
    <property type="component" value="Unassembled WGS sequence"/>
</dbReference>
<evidence type="ECO:0000256" key="7">
    <source>
        <dbReference type="SAM" id="SignalP"/>
    </source>
</evidence>
<evidence type="ECO:0000256" key="3">
    <source>
        <dbReference type="ARBA" id="ARBA00022645"/>
    </source>
</evidence>
<dbReference type="PANTHER" id="PTHR11802">
    <property type="entry name" value="SERINE PROTEASE FAMILY S10 SERINE CARBOXYPEPTIDASE"/>
    <property type="match status" value="1"/>
</dbReference>
<dbReference type="GO" id="GO:0006508">
    <property type="term" value="P:proteolysis"/>
    <property type="evidence" value="ECO:0007669"/>
    <property type="project" value="UniProtKB-KW"/>
</dbReference>
<dbReference type="GO" id="GO:0000324">
    <property type="term" value="C:fungal-type vacuole"/>
    <property type="evidence" value="ECO:0007669"/>
    <property type="project" value="TreeGrafter"/>
</dbReference>
<dbReference type="GO" id="GO:0004185">
    <property type="term" value="F:serine-type carboxypeptidase activity"/>
    <property type="evidence" value="ECO:0007669"/>
    <property type="project" value="UniProtKB-EC"/>
</dbReference>
<dbReference type="InterPro" id="IPR029058">
    <property type="entry name" value="AB_hydrolase_fold"/>
</dbReference>
<dbReference type="EMBL" id="LFIV01000302">
    <property type="protein sequence ID" value="KZL63991.1"/>
    <property type="molecule type" value="Genomic_DNA"/>
</dbReference>
<dbReference type="InterPro" id="IPR001563">
    <property type="entry name" value="Peptidase_S10"/>
</dbReference>
<feature type="signal peptide" evidence="7">
    <location>
        <begin position="1"/>
        <end position="21"/>
    </location>
</feature>
<dbReference type="STRING" id="708197.A0A166LW18"/>
<keyword evidence="3 8" id="KW-0121">Carboxypeptidase</keyword>
<evidence type="ECO:0000256" key="1">
    <source>
        <dbReference type="ARBA" id="ARBA00009431"/>
    </source>
</evidence>
<dbReference type="EC" id="3.4.16.5" evidence="2"/>
<dbReference type="Pfam" id="PF00450">
    <property type="entry name" value="Peptidase_S10"/>
    <property type="match status" value="1"/>
</dbReference>
<name>A0A166LW18_9PEZI</name>
<reference evidence="8 9" key="1">
    <citation type="submission" date="2015-06" db="EMBL/GenBank/DDBJ databases">
        <title>Survival trade-offs in plant roots during colonization by closely related pathogenic and mutualistic fungi.</title>
        <authorList>
            <person name="Hacquard S."/>
            <person name="Kracher B."/>
            <person name="Hiruma K."/>
            <person name="Weinman A."/>
            <person name="Muench P."/>
            <person name="Garrido Oter R."/>
            <person name="Ver Loren van Themaat E."/>
            <person name="Dallerey J.-F."/>
            <person name="Damm U."/>
            <person name="Henrissat B."/>
            <person name="Lespinet O."/>
            <person name="Thon M."/>
            <person name="Kemen E."/>
            <person name="McHardy A.C."/>
            <person name="Schulze-Lefert P."/>
            <person name="O'Connell R.J."/>
        </authorList>
    </citation>
    <scope>NUCLEOTIDE SEQUENCE [LARGE SCALE GENOMIC DNA]</scope>
    <source>
        <strain evidence="8 9">0861</strain>
    </source>
</reference>
<keyword evidence="5" id="KW-0378">Hydrolase</keyword>
<organism evidence="8 9">
    <name type="scientific">Colletotrichum tofieldiae</name>
    <dbReference type="NCBI Taxonomy" id="708197"/>
    <lineage>
        <taxon>Eukaryota</taxon>
        <taxon>Fungi</taxon>
        <taxon>Dikarya</taxon>
        <taxon>Ascomycota</taxon>
        <taxon>Pezizomycotina</taxon>
        <taxon>Sordariomycetes</taxon>
        <taxon>Hypocreomycetidae</taxon>
        <taxon>Glomerellales</taxon>
        <taxon>Glomerellaceae</taxon>
        <taxon>Colletotrichum</taxon>
        <taxon>Colletotrichum spaethianum species complex</taxon>
    </lineage>
</organism>
<proteinExistence type="inferred from homology"/>
<keyword evidence="7" id="KW-0732">Signal</keyword>
<gene>
    <name evidence="8" type="ORF">CT0861_03203</name>
</gene>
<dbReference type="SUPFAM" id="SSF53474">
    <property type="entry name" value="alpha/beta-Hydrolases"/>
    <property type="match status" value="1"/>
</dbReference>
<evidence type="ECO:0000313" key="9">
    <source>
        <dbReference type="Proteomes" id="UP000076552"/>
    </source>
</evidence>
<dbReference type="AlphaFoldDB" id="A0A166LW18"/>
<comment type="similarity">
    <text evidence="1">Belongs to the peptidase S10 family.</text>
</comment>
<protein>
    <recommendedName>
        <fullName evidence="2">carboxypeptidase C</fullName>
        <ecNumber evidence="2">3.4.16.5</ecNumber>
    </recommendedName>
</protein>
<feature type="chain" id="PRO_5007877004" description="carboxypeptidase C" evidence="7">
    <location>
        <begin position="22"/>
        <end position="226"/>
    </location>
</feature>
<evidence type="ECO:0000256" key="6">
    <source>
        <dbReference type="ARBA" id="ARBA00023180"/>
    </source>
</evidence>
<sequence>MLLNKFHPLAAIAVLLPVTAAALGYRTVNSTFGDYAIRFKSWSSHNTKLCNGGLGHYACWADMSNRHLFFSLAPLLVWHQEGPGGSSLQGMLFENGPCLIDRSDVTKFNPNYWTECFNVVYLGQRADVGFSYVDNNVEQAAPDMPSRTPTSSLDSVVLIRLLHEDFPLLKHVDLDLSGKSFAGRYVPNFADRILKYNAFVDQAPDSSGVISLRSIVVGNPWINPAV</sequence>
<evidence type="ECO:0000256" key="2">
    <source>
        <dbReference type="ARBA" id="ARBA00012446"/>
    </source>
</evidence>
<evidence type="ECO:0000256" key="4">
    <source>
        <dbReference type="ARBA" id="ARBA00022670"/>
    </source>
</evidence>